<dbReference type="KEGG" id="mng:MNEG_4736"/>
<proteinExistence type="predicted"/>
<dbReference type="GO" id="GO:0045037">
    <property type="term" value="P:protein import into chloroplast stroma"/>
    <property type="evidence" value="ECO:0007669"/>
    <property type="project" value="TreeGrafter"/>
</dbReference>
<evidence type="ECO:0000313" key="1">
    <source>
        <dbReference type="EMBL" id="KIZ03227.1"/>
    </source>
</evidence>
<dbReference type="EMBL" id="KK100890">
    <property type="protein sequence ID" value="KIZ03227.1"/>
    <property type="molecule type" value="Genomic_DNA"/>
</dbReference>
<name>A0A0D2MS60_9CHLO</name>
<dbReference type="GO" id="GO:0061927">
    <property type="term" value="C:TOC-TIC supercomplex I"/>
    <property type="evidence" value="ECO:0007669"/>
    <property type="project" value="TreeGrafter"/>
</dbReference>
<dbReference type="AlphaFoldDB" id="A0A0D2MS60"/>
<organism evidence="1 2">
    <name type="scientific">Monoraphidium neglectum</name>
    <dbReference type="NCBI Taxonomy" id="145388"/>
    <lineage>
        <taxon>Eukaryota</taxon>
        <taxon>Viridiplantae</taxon>
        <taxon>Chlorophyta</taxon>
        <taxon>core chlorophytes</taxon>
        <taxon>Chlorophyceae</taxon>
        <taxon>CS clade</taxon>
        <taxon>Sphaeropleales</taxon>
        <taxon>Selenastraceae</taxon>
        <taxon>Monoraphidium</taxon>
    </lineage>
</organism>
<dbReference type="RefSeq" id="XP_013902246.1">
    <property type="nucleotide sequence ID" value="XM_014046792.1"/>
</dbReference>
<accession>A0A0D2MS60</accession>
<dbReference type="PANTHER" id="PTHR34935:SF3">
    <property type="entry name" value="PROTEIN TIC110, CHLOROPLASTIC"/>
    <property type="match status" value="1"/>
</dbReference>
<dbReference type="Proteomes" id="UP000054498">
    <property type="component" value="Unassembled WGS sequence"/>
</dbReference>
<dbReference type="InterPro" id="IPR031610">
    <property type="entry name" value="TIC110"/>
</dbReference>
<dbReference type="OrthoDB" id="191196at2759"/>
<reference evidence="1 2" key="1">
    <citation type="journal article" date="2013" name="BMC Genomics">
        <title>Reconstruction of the lipid metabolism for the microalga Monoraphidium neglectum from its genome sequence reveals characteristics suitable for biofuel production.</title>
        <authorList>
            <person name="Bogen C."/>
            <person name="Al-Dilaimi A."/>
            <person name="Albersmeier A."/>
            <person name="Wichmann J."/>
            <person name="Grundmann M."/>
            <person name="Rupp O."/>
            <person name="Lauersen K.J."/>
            <person name="Blifernez-Klassen O."/>
            <person name="Kalinowski J."/>
            <person name="Goesmann A."/>
            <person name="Mussgnug J.H."/>
            <person name="Kruse O."/>
        </authorList>
    </citation>
    <scope>NUCLEOTIDE SEQUENCE [LARGE SCALE GENOMIC DNA]</scope>
    <source>
        <strain evidence="1 2">SAG 48.87</strain>
    </source>
</reference>
<sequence length="112" mass="12121">MLLVQAVSQHRQKRSSDVITSLNNLLSAYRAQPEAGGVGAVQWGEHEELKELFATYCGRVEDGAKREELAGLFGLAPSERDEVAAAVAAATASGEKAKQQAEEEKDEVDLFF</sequence>
<dbReference type="STRING" id="145388.A0A0D2MS60"/>
<dbReference type="GeneID" id="25737613"/>
<evidence type="ECO:0000313" key="2">
    <source>
        <dbReference type="Proteomes" id="UP000054498"/>
    </source>
</evidence>
<gene>
    <name evidence="1" type="ORF">MNEG_4736</name>
</gene>
<keyword evidence="2" id="KW-1185">Reference proteome</keyword>
<protein>
    <submittedName>
        <fullName evidence="1">Uncharacterized protein</fullName>
    </submittedName>
</protein>
<dbReference type="PANTHER" id="PTHR34935">
    <property type="entry name" value="PROTEIN TIC110, CHLOROPLASTIC"/>
    <property type="match status" value="1"/>
</dbReference>